<protein>
    <recommendedName>
        <fullName evidence="2">Clp R domain-containing protein</fullName>
    </recommendedName>
</protein>
<feature type="domain" description="Clp R" evidence="2">
    <location>
        <begin position="80"/>
        <end position="223"/>
    </location>
</feature>
<dbReference type="InterPro" id="IPR036628">
    <property type="entry name" value="Clp_N_dom_sf"/>
</dbReference>
<organism evidence="3 4">
    <name type="scientific">Rhizocola hellebori</name>
    <dbReference type="NCBI Taxonomy" id="1392758"/>
    <lineage>
        <taxon>Bacteria</taxon>
        <taxon>Bacillati</taxon>
        <taxon>Actinomycetota</taxon>
        <taxon>Actinomycetes</taxon>
        <taxon>Micromonosporales</taxon>
        <taxon>Micromonosporaceae</taxon>
        <taxon>Rhizocola</taxon>
    </lineage>
</organism>
<dbReference type="EMBL" id="BONY01000035">
    <property type="protein sequence ID" value="GIH07275.1"/>
    <property type="molecule type" value="Genomic_DNA"/>
</dbReference>
<dbReference type="SUPFAM" id="SSF81923">
    <property type="entry name" value="Double Clp-N motif"/>
    <property type="match status" value="1"/>
</dbReference>
<dbReference type="PROSITE" id="PS51903">
    <property type="entry name" value="CLP_R"/>
    <property type="match status" value="1"/>
</dbReference>
<evidence type="ECO:0000313" key="3">
    <source>
        <dbReference type="EMBL" id="GIH07275.1"/>
    </source>
</evidence>
<dbReference type="AlphaFoldDB" id="A0A8J3QB39"/>
<evidence type="ECO:0000313" key="4">
    <source>
        <dbReference type="Proteomes" id="UP000612899"/>
    </source>
</evidence>
<dbReference type="InterPro" id="IPR004176">
    <property type="entry name" value="Clp_R_N"/>
</dbReference>
<dbReference type="Pfam" id="PF02861">
    <property type="entry name" value="Clp_N"/>
    <property type="match status" value="1"/>
</dbReference>
<dbReference type="Gene3D" id="1.10.1780.10">
    <property type="entry name" value="Clp, N-terminal domain"/>
    <property type="match status" value="1"/>
</dbReference>
<keyword evidence="4" id="KW-1185">Reference proteome</keyword>
<name>A0A8J3QB39_9ACTN</name>
<comment type="caution">
    <text evidence="3">The sequence shown here is derived from an EMBL/GenBank/DDBJ whole genome shotgun (WGS) entry which is preliminary data.</text>
</comment>
<evidence type="ECO:0000259" key="2">
    <source>
        <dbReference type="PROSITE" id="PS51903"/>
    </source>
</evidence>
<dbReference type="Proteomes" id="UP000612899">
    <property type="component" value="Unassembled WGS sequence"/>
</dbReference>
<sequence length="227" mass="25121">MMMRLDDLISYVKERRPDGSALEHLSDAIVVAEQIDDMADHLIGHFVDQARRSGASWTGIGQSMGVSKQAAQKRFSDTGLDRFTDRAKVVVLKAQNSARDRGHEQVGSAHLLYGLLAEWEGLAGKAIEARGVSKDAVEHVLTEIMPPNTKQLNYHVPFSPGLKRVRELIVTEAQRLGHNYVGTEHILLGLLAAQEEAATQALNDLGVTHENAEEAVLEELRKWSQNR</sequence>
<keyword evidence="1" id="KW-0677">Repeat</keyword>
<reference evidence="3" key="1">
    <citation type="submission" date="2021-01" db="EMBL/GenBank/DDBJ databases">
        <title>Whole genome shotgun sequence of Rhizocola hellebori NBRC 109834.</title>
        <authorList>
            <person name="Komaki H."/>
            <person name="Tamura T."/>
        </authorList>
    </citation>
    <scope>NUCLEOTIDE SEQUENCE</scope>
    <source>
        <strain evidence="3">NBRC 109834</strain>
    </source>
</reference>
<dbReference type="RefSeq" id="WP_203911068.1">
    <property type="nucleotide sequence ID" value="NZ_BONY01000035.1"/>
</dbReference>
<evidence type="ECO:0000256" key="1">
    <source>
        <dbReference type="PROSITE-ProRule" id="PRU01251"/>
    </source>
</evidence>
<gene>
    <name evidence="3" type="ORF">Rhe02_53420</name>
</gene>
<proteinExistence type="predicted"/>
<accession>A0A8J3QB39</accession>